<organism evidence="1 2">
    <name type="scientific">Avena sativa</name>
    <name type="common">Oat</name>
    <dbReference type="NCBI Taxonomy" id="4498"/>
    <lineage>
        <taxon>Eukaryota</taxon>
        <taxon>Viridiplantae</taxon>
        <taxon>Streptophyta</taxon>
        <taxon>Embryophyta</taxon>
        <taxon>Tracheophyta</taxon>
        <taxon>Spermatophyta</taxon>
        <taxon>Magnoliopsida</taxon>
        <taxon>Liliopsida</taxon>
        <taxon>Poales</taxon>
        <taxon>Poaceae</taxon>
        <taxon>BOP clade</taxon>
        <taxon>Pooideae</taxon>
        <taxon>Poodae</taxon>
        <taxon>Poeae</taxon>
        <taxon>Poeae Chloroplast Group 1 (Aveneae type)</taxon>
        <taxon>Aveninae</taxon>
        <taxon>Avena</taxon>
    </lineage>
</organism>
<keyword evidence="2" id="KW-1185">Reference proteome</keyword>
<sequence length="669" mass="74163">MATGRWELFVAVWASRVGGNENVSPTELAHALFCGVQRPQGVPGNMGSAWLGRTKTHRNPDENRSLGLLVLGLGALHYPAPLLPVYPSSPTRAARTGTRLFLQPRSASLVGAGAGTVSSDDWTSKRLGELRRHPHLWRSSILVPPPLMEETRHHGWITSARKREGSPCQQHDDGSQGGQVIPSIDDLPEDIFRHIHALMPLRDAARAACASQIFWKSWRCYPNLTLSRESLGLSRIVFGEGKMIRDLSQTKMTRDLISKVDHILKNHSGVGMKKLELKLIWCNKVDYCYLSNWLCIAVTAGIEELTMLLPRKSEVAYNFPCSLLFSGSENSIKYLQLAGCAFRPTAGLDCWRRLTKLWLIRVLITGDELENLLSYSFTLEKLGLSSCNEIVCVKIPCQLQRLSFLEVGQCRKLQEIESNAPNVSTFHFFGEFVKISFGGSLQLQVKDIQIRSSCQSNIFWYVRTKLMPSVPNVETLHISSCNETISTPTLRGKFLHLKYLHISLNGGVAISPAYDYLSLVSFLVASPCLETFIFDVRQLDMKHDSIIGDSSQLRQLLPEHRYDNLKSVAIGGFCSAKSLVELTCHIIENASSLESLTLDTTKGCDSSYGCSVDNTGVCVPMGTNIIKEAHRALVAIGAHIEGIIPSRVKFTVIGPCSRCHAVENQMQAS</sequence>
<reference evidence="1" key="1">
    <citation type="submission" date="2021-05" db="EMBL/GenBank/DDBJ databases">
        <authorList>
            <person name="Scholz U."/>
            <person name="Mascher M."/>
            <person name="Fiebig A."/>
        </authorList>
    </citation>
    <scope>NUCLEOTIDE SEQUENCE [LARGE SCALE GENOMIC DNA]</scope>
</reference>
<protein>
    <submittedName>
        <fullName evidence="1">Uncharacterized protein</fullName>
    </submittedName>
</protein>
<dbReference type="EnsemblPlants" id="AVESA.00010b.r2.5AG0852790.1">
    <property type="protein sequence ID" value="AVESA.00010b.r2.5AG0852790.1.CDS"/>
    <property type="gene ID" value="AVESA.00010b.r2.5AG0852790"/>
</dbReference>
<evidence type="ECO:0000313" key="1">
    <source>
        <dbReference type="EnsemblPlants" id="AVESA.00010b.r2.5AG0852790.1.CDS"/>
    </source>
</evidence>
<reference evidence="1" key="2">
    <citation type="submission" date="2025-09" db="UniProtKB">
        <authorList>
            <consortium name="EnsemblPlants"/>
        </authorList>
    </citation>
    <scope>IDENTIFICATION</scope>
</reference>
<name>A0ACD5XN28_AVESA</name>
<proteinExistence type="predicted"/>
<evidence type="ECO:0000313" key="2">
    <source>
        <dbReference type="Proteomes" id="UP001732700"/>
    </source>
</evidence>
<dbReference type="Proteomes" id="UP001732700">
    <property type="component" value="Chromosome 5A"/>
</dbReference>
<accession>A0ACD5XN28</accession>